<feature type="transmembrane region" description="Helical" evidence="4">
    <location>
        <begin position="293"/>
        <end position="313"/>
    </location>
</feature>
<evidence type="ECO:0000256" key="2">
    <source>
        <dbReference type="ARBA" id="ARBA00022989"/>
    </source>
</evidence>
<evidence type="ECO:0000313" key="7">
    <source>
        <dbReference type="Proteomes" id="UP000305881"/>
    </source>
</evidence>
<keyword evidence="3 4" id="KW-0472">Membrane</keyword>
<feature type="transmembrane region" description="Helical" evidence="4">
    <location>
        <begin position="53"/>
        <end position="73"/>
    </location>
</feature>
<dbReference type="PANTHER" id="PTHR11360">
    <property type="entry name" value="MONOCARBOXYLATE TRANSPORTER"/>
    <property type="match status" value="1"/>
</dbReference>
<dbReference type="SUPFAM" id="SSF103473">
    <property type="entry name" value="MFS general substrate transporter"/>
    <property type="match status" value="1"/>
</dbReference>
<dbReference type="PANTHER" id="PTHR11360:SF308">
    <property type="entry name" value="BLL3089 PROTEIN"/>
    <property type="match status" value="1"/>
</dbReference>
<dbReference type="Proteomes" id="UP000305881">
    <property type="component" value="Chromosome"/>
</dbReference>
<protein>
    <submittedName>
        <fullName evidence="6">MFS transporter</fullName>
    </submittedName>
</protein>
<dbReference type="EMBL" id="CP035467">
    <property type="protein sequence ID" value="QCW81407.1"/>
    <property type="molecule type" value="Genomic_DNA"/>
</dbReference>
<dbReference type="GO" id="GO:0022857">
    <property type="term" value="F:transmembrane transporter activity"/>
    <property type="evidence" value="ECO:0007669"/>
    <property type="project" value="InterPro"/>
</dbReference>
<sequence length="404" mass="43653">MAGYLPFIGRQWPLLGFGFFTVFWGNLGQSFFLSWYGADIQQTLSLSASRYGGIYALATVASGACIMLLGGLLDKWRIGFVAALIAVTLMAACVSLSFADSVPALAVGFFLIRLSGQGLMPLTAQTAMARSFNENRGKAISIALSGVPAGEVIMPALAVSLIALFGWRQSWLIWALSIPLLYLPLTYWFLRCSKTSSKEEQISADHSSPGKSAGRLEVLKDWRFWSTLPAVLSGPFMLTGIFIQQGFILAQKGWSPSWLAGSFVAYGILHWLSSMLSGLLVDSFSAKRLLPYIMLPLFLSLISLACLDGLWVAPLFMSFLGISIGMMNTVISALWSEVYSTAKQGTIRSMMMSLMVLASSVSPWLFGLLIDAGVDSFGLFIGSAIAVLLAGLLVLPAYPPIARK</sequence>
<dbReference type="RefSeq" id="WP_138767070.1">
    <property type="nucleotide sequence ID" value="NZ_CP035467.1"/>
</dbReference>
<keyword evidence="2 4" id="KW-1133">Transmembrane helix</keyword>
<feature type="transmembrane region" description="Helical" evidence="4">
    <location>
        <begin position="12"/>
        <end position="33"/>
    </location>
</feature>
<gene>
    <name evidence="6" type="ORF">EQU24_03450</name>
</gene>
<dbReference type="InterPro" id="IPR050327">
    <property type="entry name" value="Proton-linked_MCT"/>
</dbReference>
<keyword evidence="1 4" id="KW-0812">Transmembrane</keyword>
<feature type="transmembrane region" description="Helical" evidence="4">
    <location>
        <begin position="351"/>
        <end position="370"/>
    </location>
</feature>
<dbReference type="STRING" id="675511.GCA_000341735_02320"/>
<feature type="domain" description="Major facilitator superfamily (MFS) profile" evidence="5">
    <location>
        <begin position="14"/>
        <end position="402"/>
    </location>
</feature>
<dbReference type="PROSITE" id="PS50850">
    <property type="entry name" value="MFS"/>
    <property type="match status" value="1"/>
</dbReference>
<keyword evidence="7" id="KW-1185">Reference proteome</keyword>
<evidence type="ECO:0000256" key="4">
    <source>
        <dbReference type="SAM" id="Phobius"/>
    </source>
</evidence>
<organism evidence="6 7">
    <name type="scientific">Methylotuvimicrobium buryatense</name>
    <name type="common">Methylomicrobium buryatense</name>
    <dbReference type="NCBI Taxonomy" id="95641"/>
    <lineage>
        <taxon>Bacteria</taxon>
        <taxon>Pseudomonadati</taxon>
        <taxon>Pseudomonadota</taxon>
        <taxon>Gammaproteobacteria</taxon>
        <taxon>Methylococcales</taxon>
        <taxon>Methylococcaceae</taxon>
        <taxon>Methylotuvimicrobium</taxon>
    </lineage>
</organism>
<reference evidence="7" key="1">
    <citation type="journal article" date="2019" name="J. Bacteriol.">
        <title>A Mutagenic Screen Identifies a TonB-Dependent Receptor Required for the Lanthanide Metal Switch in the Type I Methanotroph 'Methylotuvimicrobium buryatense' 5GB1C.</title>
        <authorList>
            <person name="Groom J.D."/>
            <person name="Ford S.M."/>
            <person name="Pesesky M.W."/>
            <person name="Lidstrom M.E."/>
        </authorList>
    </citation>
    <scope>NUCLEOTIDE SEQUENCE [LARGE SCALE GENOMIC DNA]</scope>
    <source>
        <strain evidence="7">5GB1C</strain>
    </source>
</reference>
<feature type="transmembrane region" description="Helical" evidence="4">
    <location>
        <begin position="319"/>
        <end position="339"/>
    </location>
</feature>
<dbReference type="InterPro" id="IPR020846">
    <property type="entry name" value="MFS_dom"/>
</dbReference>
<feature type="transmembrane region" description="Helical" evidence="4">
    <location>
        <begin position="171"/>
        <end position="190"/>
    </location>
</feature>
<evidence type="ECO:0000256" key="1">
    <source>
        <dbReference type="ARBA" id="ARBA00022692"/>
    </source>
</evidence>
<dbReference type="Gene3D" id="1.20.1250.20">
    <property type="entry name" value="MFS general substrate transporter like domains"/>
    <property type="match status" value="1"/>
</dbReference>
<evidence type="ECO:0000313" key="6">
    <source>
        <dbReference type="EMBL" id="QCW81407.1"/>
    </source>
</evidence>
<dbReference type="OrthoDB" id="1404228at2"/>
<evidence type="ECO:0000256" key="3">
    <source>
        <dbReference type="ARBA" id="ARBA00023136"/>
    </source>
</evidence>
<feature type="transmembrane region" description="Helical" evidence="4">
    <location>
        <begin position="139"/>
        <end position="165"/>
    </location>
</feature>
<dbReference type="InterPro" id="IPR011701">
    <property type="entry name" value="MFS"/>
</dbReference>
<accession>A0A4P9UK49</accession>
<feature type="transmembrane region" description="Helical" evidence="4">
    <location>
        <begin position="105"/>
        <end position="127"/>
    </location>
</feature>
<feature type="transmembrane region" description="Helical" evidence="4">
    <location>
        <begin position="263"/>
        <end position="281"/>
    </location>
</feature>
<name>A0A4P9UK49_METBY</name>
<feature type="transmembrane region" description="Helical" evidence="4">
    <location>
        <begin position="80"/>
        <end position="99"/>
    </location>
</feature>
<dbReference type="Pfam" id="PF07690">
    <property type="entry name" value="MFS_1"/>
    <property type="match status" value="1"/>
</dbReference>
<evidence type="ECO:0000259" key="5">
    <source>
        <dbReference type="PROSITE" id="PS50850"/>
    </source>
</evidence>
<feature type="transmembrane region" description="Helical" evidence="4">
    <location>
        <begin position="224"/>
        <end position="243"/>
    </location>
</feature>
<dbReference type="AlphaFoldDB" id="A0A4P9UK49"/>
<dbReference type="InterPro" id="IPR036259">
    <property type="entry name" value="MFS_trans_sf"/>
</dbReference>
<feature type="transmembrane region" description="Helical" evidence="4">
    <location>
        <begin position="376"/>
        <end position="398"/>
    </location>
</feature>
<dbReference type="KEGG" id="mbur:EQU24_03450"/>
<proteinExistence type="predicted"/>